<reference evidence="3" key="1">
    <citation type="submission" date="2017-09" db="EMBL/GenBank/DDBJ databases">
        <title>Metaegenomics of thermophilic ammonia-oxidizing enrichment culture.</title>
        <authorList>
            <person name="Kato S."/>
            <person name="Suzuki K."/>
        </authorList>
    </citation>
    <scope>NUCLEOTIDE SEQUENCE [LARGE SCALE GENOMIC DNA]</scope>
</reference>
<sequence length="123" mass="14182">MRRGRFRRDQRGQSLVSFALAMVPFFLILLYLLYSGAYAIFWSVHSRQEVEKAMQAAAYAGPSPSMRGGWIRVVPERRSLEAAADVARDTGGRPYGVAIRWRMALDLLFRKWRFWAGPPSGWW</sequence>
<gene>
    <name evidence="2" type="ORF">HRbin22_01373</name>
</gene>
<evidence type="ECO:0000256" key="1">
    <source>
        <dbReference type="SAM" id="Phobius"/>
    </source>
</evidence>
<keyword evidence="1" id="KW-1133">Transmembrane helix</keyword>
<feature type="transmembrane region" description="Helical" evidence="1">
    <location>
        <begin position="12"/>
        <end position="34"/>
    </location>
</feature>
<evidence type="ECO:0000313" key="2">
    <source>
        <dbReference type="EMBL" id="GBD09126.1"/>
    </source>
</evidence>
<comment type="caution">
    <text evidence="2">The sequence shown here is derived from an EMBL/GenBank/DDBJ whole genome shotgun (WGS) entry which is preliminary data.</text>
</comment>
<keyword evidence="1" id="KW-0472">Membrane</keyword>
<keyword evidence="1" id="KW-0812">Transmembrane</keyword>
<protein>
    <submittedName>
        <fullName evidence="2">Uncharacterized protein</fullName>
    </submittedName>
</protein>
<dbReference type="EMBL" id="BEHY01000027">
    <property type="protein sequence ID" value="GBD09126.1"/>
    <property type="molecule type" value="Genomic_DNA"/>
</dbReference>
<dbReference type="AlphaFoldDB" id="A0A2H5Y6P1"/>
<evidence type="ECO:0000313" key="3">
    <source>
        <dbReference type="Proteomes" id="UP000236642"/>
    </source>
</evidence>
<accession>A0A2H5Y6P1</accession>
<proteinExistence type="predicted"/>
<organism evidence="2 3">
    <name type="scientific">Candidatus Thermoflexus japonica</name>
    <dbReference type="NCBI Taxonomy" id="2035417"/>
    <lineage>
        <taxon>Bacteria</taxon>
        <taxon>Bacillati</taxon>
        <taxon>Chloroflexota</taxon>
        <taxon>Thermoflexia</taxon>
        <taxon>Thermoflexales</taxon>
        <taxon>Thermoflexaceae</taxon>
        <taxon>Thermoflexus</taxon>
    </lineage>
</organism>
<name>A0A2H5Y6P1_9CHLR</name>
<dbReference type="Proteomes" id="UP000236642">
    <property type="component" value="Unassembled WGS sequence"/>
</dbReference>